<protein>
    <submittedName>
        <fullName evidence="8">BTB/POZ domain-containing protein</fullName>
    </submittedName>
</protein>
<accession>A0A199VIG4</accession>
<evidence type="ECO:0000256" key="5">
    <source>
        <dbReference type="SAM" id="MobiDB-lite"/>
    </source>
</evidence>
<dbReference type="UniPathway" id="UPA00143"/>
<dbReference type="PROSITE" id="PS50097">
    <property type="entry name" value="BTB"/>
    <property type="match status" value="1"/>
</dbReference>
<evidence type="ECO:0000256" key="2">
    <source>
        <dbReference type="ARBA" id="ARBA00022553"/>
    </source>
</evidence>
<dbReference type="Pfam" id="PF03000">
    <property type="entry name" value="NPH3"/>
    <property type="match status" value="1"/>
</dbReference>
<evidence type="ECO:0000259" key="6">
    <source>
        <dbReference type="PROSITE" id="PS50097"/>
    </source>
</evidence>
<dbReference type="InterPro" id="IPR043454">
    <property type="entry name" value="NPH3/RPT2-like"/>
</dbReference>
<evidence type="ECO:0000313" key="8">
    <source>
        <dbReference type="EMBL" id="OAY76545.1"/>
    </source>
</evidence>
<comment type="similarity">
    <text evidence="4">Belongs to the NPH3 family.</text>
</comment>
<evidence type="ECO:0000259" key="7">
    <source>
        <dbReference type="PROSITE" id="PS51649"/>
    </source>
</evidence>
<feature type="domain" description="BTB" evidence="6">
    <location>
        <begin position="40"/>
        <end position="108"/>
    </location>
</feature>
<evidence type="ECO:0000256" key="1">
    <source>
        <dbReference type="ARBA" id="ARBA00004906"/>
    </source>
</evidence>
<dbReference type="InterPro" id="IPR027356">
    <property type="entry name" value="NPH3_dom"/>
</dbReference>
<dbReference type="InterPro" id="IPR011333">
    <property type="entry name" value="SKP1/BTB/POZ_sf"/>
</dbReference>
<dbReference type="InterPro" id="IPR000210">
    <property type="entry name" value="BTB/POZ_dom"/>
</dbReference>
<comment type="pathway">
    <text evidence="1">Protein modification; protein ubiquitination.</text>
</comment>
<keyword evidence="3" id="KW-0833">Ubl conjugation pathway</keyword>
<organism evidence="8 9">
    <name type="scientific">Ananas comosus</name>
    <name type="common">Pineapple</name>
    <name type="synonym">Ananas ananas</name>
    <dbReference type="NCBI Taxonomy" id="4615"/>
    <lineage>
        <taxon>Eukaryota</taxon>
        <taxon>Viridiplantae</taxon>
        <taxon>Streptophyta</taxon>
        <taxon>Embryophyta</taxon>
        <taxon>Tracheophyta</taxon>
        <taxon>Spermatophyta</taxon>
        <taxon>Magnoliopsida</taxon>
        <taxon>Liliopsida</taxon>
        <taxon>Poales</taxon>
        <taxon>Bromeliaceae</taxon>
        <taxon>Bromelioideae</taxon>
        <taxon>Ananas</taxon>
    </lineage>
</organism>
<evidence type="ECO:0000313" key="9">
    <source>
        <dbReference type="Proteomes" id="UP000092600"/>
    </source>
</evidence>
<feature type="compositionally biased region" description="Basic residues" evidence="5">
    <location>
        <begin position="382"/>
        <end position="397"/>
    </location>
</feature>
<dbReference type="Gene3D" id="3.30.710.10">
    <property type="entry name" value="Potassium Channel Kv1.1, Chain A"/>
    <property type="match status" value="1"/>
</dbReference>
<comment type="caution">
    <text evidence="8">The sequence shown here is derived from an EMBL/GenBank/DDBJ whole genome shotgun (WGS) entry which is preliminary data.</text>
</comment>
<evidence type="ECO:0000256" key="4">
    <source>
        <dbReference type="PROSITE-ProRule" id="PRU00982"/>
    </source>
</evidence>
<feature type="region of interest" description="Disordered" evidence="5">
    <location>
        <begin position="1"/>
        <end position="21"/>
    </location>
</feature>
<keyword evidence="2" id="KW-0597">Phosphoprotein</keyword>
<dbReference type="PANTHER" id="PTHR32370">
    <property type="entry name" value="OS12G0117600 PROTEIN"/>
    <property type="match status" value="1"/>
</dbReference>
<proteinExistence type="inferred from homology"/>
<dbReference type="SUPFAM" id="SSF54695">
    <property type="entry name" value="POZ domain"/>
    <property type="match status" value="1"/>
</dbReference>
<dbReference type="PROSITE" id="PS51649">
    <property type="entry name" value="NPH3"/>
    <property type="match status" value="1"/>
</dbReference>
<feature type="region of interest" description="Disordered" evidence="5">
    <location>
        <begin position="340"/>
        <end position="397"/>
    </location>
</feature>
<dbReference type="Proteomes" id="UP000092600">
    <property type="component" value="Unassembled WGS sequence"/>
</dbReference>
<reference evidence="8 9" key="1">
    <citation type="journal article" date="2016" name="DNA Res.">
        <title>The draft genome of MD-2 pineapple using hybrid error correction of long reads.</title>
        <authorList>
            <person name="Redwan R.M."/>
            <person name="Saidin A."/>
            <person name="Kumar S.V."/>
        </authorList>
    </citation>
    <scope>NUCLEOTIDE SEQUENCE [LARGE SCALE GENOMIC DNA]</scope>
    <source>
        <strain evidence="9">cv. MD2</strain>
        <tissue evidence="8">Leaf</tissue>
    </source>
</reference>
<dbReference type="Pfam" id="PF00651">
    <property type="entry name" value="BTB"/>
    <property type="match status" value="1"/>
</dbReference>
<name>A0A199VIG4_ANACO</name>
<dbReference type="FunFam" id="3.30.710.10:FF:000168">
    <property type="entry name" value="BTB/POZ domain-containing protein At1g03010"/>
    <property type="match status" value="1"/>
</dbReference>
<evidence type="ECO:0000256" key="3">
    <source>
        <dbReference type="ARBA" id="ARBA00022786"/>
    </source>
</evidence>
<feature type="domain" description="NPH3" evidence="7">
    <location>
        <begin position="214"/>
        <end position="296"/>
    </location>
</feature>
<dbReference type="EMBL" id="LSRQ01001777">
    <property type="protein sequence ID" value="OAY76545.1"/>
    <property type="molecule type" value="Genomic_DNA"/>
</dbReference>
<dbReference type="AlphaFoldDB" id="A0A199VIG4"/>
<dbReference type="SMART" id="SM00225">
    <property type="entry name" value="BTB"/>
    <property type="match status" value="1"/>
</dbReference>
<sequence>MVGVDEDAAAPPTTNPKKQQLLSSAMKRTTEWIFSQDIPSDITVQVGDATFNLHKFPLISRCGKLRKLISQSNDAQISYIEIPDVPGGPEAFELAARYCYGLNFEITTENIATLRCAAEYLEMNEDYVIGNLISQTEAFLEEVALMSLSNAVNVLRKSEELLPISEKVKLVSRCIDAIAYITCNDSQLCLSLRGESSHESAGASLASQPKAIVEWWAEELTVLRIDTFQRVLVAMKARGLKEYALGPLIMLYAQKSLRGLDIFGRGRKRIEPKQEHEKRVVLETIVSLLPRERNTMLTHLYPTRKGKGYHNPPDELSRLRRENDDLKMEVLKMKMQLKELGNRSGSIPSANKPPLPKKSFIDSVSKKLGRLPFMRSDSVKPTKTKAKPPKDRRHSIS</sequence>
<gene>
    <name evidence="8" type="ORF">ACMD2_03529</name>
</gene>
<dbReference type="GO" id="GO:0016567">
    <property type="term" value="P:protein ubiquitination"/>
    <property type="evidence" value="ECO:0007669"/>
    <property type="project" value="UniProtKB-UniPathway"/>
</dbReference>
<dbReference type="Gramene" id="Aco003824.1.mrna1">
    <property type="protein sequence ID" value="Aco003824.1.mrna1"/>
    <property type="gene ID" value="Aco003824.1.path1"/>
</dbReference>